<evidence type="ECO:0008006" key="7">
    <source>
        <dbReference type="Google" id="ProtNLM"/>
    </source>
</evidence>
<dbReference type="EMBL" id="JAWDGP010006323">
    <property type="protein sequence ID" value="KAK3743191.1"/>
    <property type="molecule type" value="Genomic_DNA"/>
</dbReference>
<gene>
    <name evidence="5" type="ORF">RRG08_064044</name>
</gene>
<reference evidence="5" key="1">
    <citation type="journal article" date="2023" name="G3 (Bethesda)">
        <title>A reference genome for the long-term kleptoplast-retaining sea slug Elysia crispata morphotype clarki.</title>
        <authorList>
            <person name="Eastman K.E."/>
            <person name="Pendleton A.L."/>
            <person name="Shaikh M.A."/>
            <person name="Suttiyut T."/>
            <person name="Ogas R."/>
            <person name="Tomko P."/>
            <person name="Gavelis G."/>
            <person name="Widhalm J.R."/>
            <person name="Wisecaver J.H."/>
        </authorList>
    </citation>
    <scope>NUCLEOTIDE SEQUENCE</scope>
    <source>
        <strain evidence="5">ECLA1</strain>
    </source>
</reference>
<dbReference type="GO" id="GO:0005778">
    <property type="term" value="C:peroxisomal membrane"/>
    <property type="evidence" value="ECO:0007669"/>
    <property type="project" value="UniProtKB-SubCell"/>
</dbReference>
<evidence type="ECO:0000313" key="6">
    <source>
        <dbReference type="Proteomes" id="UP001283361"/>
    </source>
</evidence>
<evidence type="ECO:0000256" key="4">
    <source>
        <dbReference type="ARBA" id="ARBA00046271"/>
    </source>
</evidence>
<comment type="subcellular location">
    <subcellularLocation>
        <location evidence="4">Peroxisome membrane</location>
    </subcellularLocation>
</comment>
<sequence length="250" mass="28413">MEVDFLDNIVKFNSLASGRDKLFRLIQYSSKFTWWYLQKYGISKEMVVKLQRLSSALSTTRKFMRLGKSVDFLHGALRSIHLADNVLRWTITLSKLNQSVYLLFDHIVWAGRIGLAVIDKDKWGNLSARFWIVTIILNIIRDMYEILGILYSEIRLRNAKMSRSQYKNGASEHKHLSRPSMSNSQLLVKCVVENPPVFLDLVRNLCDAVLPLEALGYIKASPGIQGLTGTVSSVLGIASTWNPLLRLVPS</sequence>
<dbReference type="AlphaFoldDB" id="A0AAE0YEQ6"/>
<comment type="caution">
    <text evidence="5">The sequence shown here is derived from an EMBL/GenBank/DDBJ whole genome shotgun (WGS) entry which is preliminary data.</text>
</comment>
<dbReference type="InterPro" id="IPR008733">
    <property type="entry name" value="PEX11"/>
</dbReference>
<accession>A0AAE0YEQ6</accession>
<dbReference type="GO" id="GO:0016559">
    <property type="term" value="P:peroxisome fission"/>
    <property type="evidence" value="ECO:0007669"/>
    <property type="project" value="InterPro"/>
</dbReference>
<evidence type="ECO:0000313" key="5">
    <source>
        <dbReference type="EMBL" id="KAK3743191.1"/>
    </source>
</evidence>
<protein>
    <recommendedName>
        <fullName evidence="7">Peroxisomal membrane protein 11B</fullName>
    </recommendedName>
</protein>
<evidence type="ECO:0000256" key="2">
    <source>
        <dbReference type="ARBA" id="ARBA00023136"/>
    </source>
</evidence>
<proteinExistence type="predicted"/>
<keyword evidence="6" id="KW-1185">Reference proteome</keyword>
<keyword evidence="1" id="KW-0962">Peroxisome biogenesis</keyword>
<evidence type="ECO:0000256" key="3">
    <source>
        <dbReference type="ARBA" id="ARBA00023140"/>
    </source>
</evidence>
<name>A0AAE0YEQ6_9GAST</name>
<dbReference type="PANTHER" id="PTHR12652:SF50">
    <property type="entry name" value="PEROXIN 11"/>
    <property type="match status" value="1"/>
</dbReference>
<evidence type="ECO:0000256" key="1">
    <source>
        <dbReference type="ARBA" id="ARBA00022593"/>
    </source>
</evidence>
<keyword evidence="3" id="KW-0576">Peroxisome</keyword>
<dbReference type="PANTHER" id="PTHR12652">
    <property type="entry name" value="PEROXISOMAL BIOGENESIS FACTOR 11"/>
    <property type="match status" value="1"/>
</dbReference>
<organism evidence="5 6">
    <name type="scientific">Elysia crispata</name>
    <name type="common">lettuce slug</name>
    <dbReference type="NCBI Taxonomy" id="231223"/>
    <lineage>
        <taxon>Eukaryota</taxon>
        <taxon>Metazoa</taxon>
        <taxon>Spiralia</taxon>
        <taxon>Lophotrochozoa</taxon>
        <taxon>Mollusca</taxon>
        <taxon>Gastropoda</taxon>
        <taxon>Heterobranchia</taxon>
        <taxon>Euthyneura</taxon>
        <taxon>Panpulmonata</taxon>
        <taxon>Sacoglossa</taxon>
        <taxon>Placobranchoidea</taxon>
        <taxon>Plakobranchidae</taxon>
        <taxon>Elysia</taxon>
    </lineage>
</organism>
<keyword evidence="2" id="KW-0472">Membrane</keyword>
<dbReference type="Proteomes" id="UP001283361">
    <property type="component" value="Unassembled WGS sequence"/>
</dbReference>
<dbReference type="Pfam" id="PF05648">
    <property type="entry name" value="PEX11"/>
    <property type="match status" value="1"/>
</dbReference>